<gene>
    <name evidence="4" type="ORF">MEDL_65851</name>
</gene>
<protein>
    <recommendedName>
        <fullName evidence="3">OTU domain-containing protein</fullName>
    </recommendedName>
</protein>
<dbReference type="CDD" id="cd22755">
    <property type="entry name" value="OTU_CeDUB-like"/>
    <property type="match status" value="1"/>
</dbReference>
<evidence type="ECO:0000313" key="5">
    <source>
        <dbReference type="Proteomes" id="UP000683360"/>
    </source>
</evidence>
<dbReference type="Gene3D" id="3.90.70.120">
    <property type="match status" value="1"/>
</dbReference>
<dbReference type="SUPFAM" id="SSF52540">
    <property type="entry name" value="P-loop containing nucleoside triphosphate hydrolases"/>
    <property type="match status" value="1"/>
</dbReference>
<comment type="caution">
    <text evidence="4">The sequence shown here is derived from an EMBL/GenBank/DDBJ whole genome shotgun (WGS) entry which is preliminary data.</text>
</comment>
<feature type="domain" description="OTU" evidence="3">
    <location>
        <begin position="482"/>
        <end position="614"/>
    </location>
</feature>
<dbReference type="OrthoDB" id="8123539at2759"/>
<evidence type="ECO:0000313" key="4">
    <source>
        <dbReference type="EMBL" id="CAG2254356.1"/>
    </source>
</evidence>
<proteinExistence type="predicted"/>
<feature type="coiled-coil region" evidence="1">
    <location>
        <begin position="810"/>
        <end position="837"/>
    </location>
</feature>
<dbReference type="InterPro" id="IPR051055">
    <property type="entry name" value="PIF1_helicase"/>
</dbReference>
<dbReference type="PANTHER" id="PTHR47642:SF5">
    <property type="entry name" value="ATP-DEPENDENT DNA HELICASE"/>
    <property type="match status" value="1"/>
</dbReference>
<feature type="region of interest" description="Disordered" evidence="2">
    <location>
        <begin position="1455"/>
        <end position="1479"/>
    </location>
</feature>
<dbReference type="InterPro" id="IPR027417">
    <property type="entry name" value="P-loop_NTPase"/>
</dbReference>
<evidence type="ECO:0000256" key="2">
    <source>
        <dbReference type="SAM" id="MobiDB-lite"/>
    </source>
</evidence>
<dbReference type="Gene3D" id="3.40.50.300">
    <property type="entry name" value="P-loop containing nucleotide triphosphate hydrolases"/>
    <property type="match status" value="2"/>
</dbReference>
<dbReference type="Pfam" id="PF20209">
    <property type="entry name" value="DUF6570"/>
    <property type="match status" value="1"/>
</dbReference>
<dbReference type="InterPro" id="IPR003323">
    <property type="entry name" value="OTU_dom"/>
</dbReference>
<dbReference type="CDD" id="cd18809">
    <property type="entry name" value="SF1_C_RecD"/>
    <property type="match status" value="1"/>
</dbReference>
<dbReference type="Gene3D" id="2.30.30.940">
    <property type="match status" value="1"/>
</dbReference>
<organism evidence="4 5">
    <name type="scientific">Mytilus edulis</name>
    <name type="common">Blue mussel</name>
    <dbReference type="NCBI Taxonomy" id="6550"/>
    <lineage>
        <taxon>Eukaryota</taxon>
        <taxon>Metazoa</taxon>
        <taxon>Spiralia</taxon>
        <taxon>Lophotrochozoa</taxon>
        <taxon>Mollusca</taxon>
        <taxon>Bivalvia</taxon>
        <taxon>Autobranchia</taxon>
        <taxon>Pteriomorphia</taxon>
        <taxon>Mytilida</taxon>
        <taxon>Mytiloidea</taxon>
        <taxon>Mytilidae</taxon>
        <taxon>Mytilinae</taxon>
        <taxon>Mytilus</taxon>
    </lineage>
</organism>
<dbReference type="Proteomes" id="UP000683360">
    <property type="component" value="Unassembled WGS sequence"/>
</dbReference>
<name>A0A8S3VHQ1_MYTED</name>
<dbReference type="InterPro" id="IPR006928">
    <property type="entry name" value="Herpes_teg_USP"/>
</dbReference>
<accession>A0A8S3VHQ1</accession>
<reference evidence="4" key="1">
    <citation type="submission" date="2021-03" db="EMBL/GenBank/DDBJ databases">
        <authorList>
            <person name="Bekaert M."/>
        </authorList>
    </citation>
    <scope>NUCLEOTIDE SEQUENCE</scope>
</reference>
<dbReference type="SUPFAM" id="SSF54001">
    <property type="entry name" value="Cysteine proteinases"/>
    <property type="match status" value="2"/>
</dbReference>
<dbReference type="Pfam" id="PF04843">
    <property type="entry name" value="Herpes_teg_N"/>
    <property type="match status" value="1"/>
</dbReference>
<dbReference type="Pfam" id="PF02338">
    <property type="entry name" value="OTU"/>
    <property type="match status" value="1"/>
</dbReference>
<dbReference type="Gene3D" id="3.90.70.80">
    <property type="match status" value="1"/>
</dbReference>
<dbReference type="EMBL" id="CAJPWZ010003241">
    <property type="protein sequence ID" value="CAG2254356.1"/>
    <property type="molecule type" value="Genomic_DNA"/>
</dbReference>
<evidence type="ECO:0000259" key="3">
    <source>
        <dbReference type="PROSITE" id="PS50802"/>
    </source>
</evidence>
<dbReference type="PROSITE" id="PS50802">
    <property type="entry name" value="OTU"/>
    <property type="match status" value="1"/>
</dbReference>
<sequence length="2019" mass="232112">MHNESMKTNLDYDSVNTSMDYEWIKTNMDYVSMKTNMDNESMKTDLDVESMKSMISKQSSKIKHNLSNLNDVIQLDTNFNKEHMNSHEFLDKTESMAIETENIQLDCNDFSECKQENDKLKLYSHRNRRNISEDSIEVRSVFDNWVVQGSFHQGDTRFGIDSGKQCVANCLSALAHSKIKDLNDWDPMYLDNVLIDGNEIYRNIHGNNTHLLVSDLPGMIDMSGKLFEISRKESITAVVDTSGTTDFSAFGNSLPLDQALQESLIDYDACFICAYDTTFLALKHNQDLFLFDSHARNKLGLKDSDGKSLLLKLNSLDHLYQYCCNMIAGASQDQWFEVTGVSISVFGQQPIIKTNFELSESHTQINTSELKLSEILQTGNKDSHELPKTQENITLNDNISPEIIELNINKSIGIDKINEVHINEVIMDDESDIEILSSAEIFYDFIPLHTLLKRKLCKIINIPSKNISKQNSSNSYNIGPPIACKTITGDGNCLFRAISYSLSSRQEYFGKVRRAIVDHLMRNAEIFRSFLQPRFKTVEEHIQTLKMVENNTWGTELEILACADLLKTDIYTCFNNSWIKYSSSQICSNNIVNDQAIYLQHNGDINHYEVVTAVTQESISLNGSQSRQEHWKKYQNSKSEVPTKKMKIDENQMTDSDNKIKVGKTESKVFSKNEKERIKYMTDGEFRARKIDTGKRKYWENEEIRIEKYKDDNEYREKLKQASIHKYEADVNHKEHVKQASIHKYEADVNHKEHVKQASIHKYEADVNHKEHVKQASIQKYKVDVNHKEHVKQASKQKYANDDAHRIKIKQQTSVRRESLQEENKQISEVIRKFKDEVKKGPECVCACCLRLFFEKQVQICKKDSYDNSIFDSVTTNKYEHKCTDDCKTNCAFEGTCRTSLWICYTCHRKMLKGKIPADSFSNSLLLENVPVELKQLNSIEQQLIAQNIPFMKIMALPKGGQKGVHGPVVCVPSDLKKVTSTLPRSENESLLLKVKLKRKLSYKGYDKYQFVRPNHLEQALLYLKDQNIWYKDVTINNEWINPIPELDDNRVVNEESDDNELVVENEIQEEEMTKSSTTGNEREIESEPVSYIDDSLRGVQLDTCLQPADIGQEALDLCFDQVFNIAPAENNSPLSVLQEPGIEAKTFPVHFPSGKNTFDENRDEKLTIGRYFNLRLMSVENRFARDTSYIFFSQYLTELTSVISNVQISLRKQCPISKEGKKVTREMLCNKETLKELFKKDEAIKYLKPIRGTPPYWQKNAPKFGEDDIDDIITFIDKYITCEIPDEKEDKELHDIVMAVHQHSKKHSKSCKKKGTVCRFNFPRPPSTRTFISEPSDPDKDSKDDEELAKEILSDLWEVIKKHEDENLDVSEIFKKIGLAQESFETYYRFITNRNTVVLKRQPNEIYTNQEISAQEAVFRVTGLRLRECSRKVEFIPVGENPCRMSIPLKDLEKQQSCKSAKRKRSNSDSENEDEDENSTWMNNVVDRYKGRPHIDIFIKICLARFCSEYSVILESQLPQKINKETTFKLDGSLGYIRKRTRTSPAVIKYPRFSSENSPEKYYQSILQLYLPYRYDEQLKPPLFQTYENFFTCGTVKFEGDNELSSVKEIVVKNMSDFVKDGHDLEEAEKQLNEKGPNEDAWCELCPEAEVNRRECIDEGKVTSVIEEDLSIPDLNEKSSSSVGTNLLSVSLTKNEIIPRLRSLNVKQRRILYKVRDWCIQKSNGKTPEPLHLFITGGAGTDDPSNPSNQLWNGLFEIAELDEIMRQREDGLFAELLNRLRVKQKNESLTLFDKRTLTHCFGDGPDEALHIYSTNAEVDNFNKEMIMKLCTESKLIEAQDFQKDKTSGKLTLKRVHCTKSDVCLPISILLAEGARVMLIKNEDTADGLVNGVMGTVISIKDFSPNSLPSTIFIHFDNERVGRNAKVQKLISGKRCVGLKPSSEDIPFSNCVRKQFPLKLAWACTIHKVQGLTVEECVVDLNKCFTYGQAYVALSRVTSKSGLHIKSIDTEKIRQENLL</sequence>
<dbReference type="InterPro" id="IPR046700">
    <property type="entry name" value="DUF6570"/>
</dbReference>
<dbReference type="InterPro" id="IPR038765">
    <property type="entry name" value="Papain-like_cys_pep_sf"/>
</dbReference>
<dbReference type="PANTHER" id="PTHR47642">
    <property type="entry name" value="ATP-DEPENDENT DNA HELICASE"/>
    <property type="match status" value="1"/>
</dbReference>
<keyword evidence="1" id="KW-0175">Coiled coil</keyword>
<keyword evidence="5" id="KW-1185">Reference proteome</keyword>
<evidence type="ECO:0000256" key="1">
    <source>
        <dbReference type="SAM" id="Coils"/>
    </source>
</evidence>